<dbReference type="AlphaFoldDB" id="A0A2U1K3B1"/>
<name>A0A2U1K3B1_9FLAO</name>
<keyword evidence="1" id="KW-0472">Membrane</keyword>
<protein>
    <submittedName>
        <fullName evidence="2">Uncharacterized protein</fullName>
    </submittedName>
</protein>
<organism evidence="2 3">
    <name type="scientific">Flavobacterium laiguense</name>
    <dbReference type="NCBI Taxonomy" id="2169409"/>
    <lineage>
        <taxon>Bacteria</taxon>
        <taxon>Pseudomonadati</taxon>
        <taxon>Bacteroidota</taxon>
        <taxon>Flavobacteriia</taxon>
        <taxon>Flavobacteriales</taxon>
        <taxon>Flavobacteriaceae</taxon>
        <taxon>Flavobacterium</taxon>
    </lineage>
</organism>
<evidence type="ECO:0000313" key="3">
    <source>
        <dbReference type="Proteomes" id="UP000245618"/>
    </source>
</evidence>
<accession>A0A2U1K3B1</accession>
<dbReference type="Proteomes" id="UP000245618">
    <property type="component" value="Unassembled WGS sequence"/>
</dbReference>
<evidence type="ECO:0000256" key="1">
    <source>
        <dbReference type="SAM" id="Phobius"/>
    </source>
</evidence>
<keyword evidence="1" id="KW-0812">Transmembrane</keyword>
<proteinExistence type="predicted"/>
<comment type="caution">
    <text evidence="2">The sequence shown here is derived from an EMBL/GenBank/DDBJ whole genome shotgun (WGS) entry which is preliminary data.</text>
</comment>
<dbReference type="EMBL" id="QCZH01000001">
    <property type="protein sequence ID" value="PWA11438.1"/>
    <property type="molecule type" value="Genomic_DNA"/>
</dbReference>
<reference evidence="2 3" key="1">
    <citation type="submission" date="2018-04" db="EMBL/GenBank/DDBJ databases">
        <title>Flavobacterium sp. nov., isolated from glacier ice.</title>
        <authorList>
            <person name="Liu Q."/>
            <person name="Xin Y.-H."/>
        </authorList>
    </citation>
    <scope>NUCLEOTIDE SEQUENCE [LARGE SCALE GENOMIC DNA]</scope>
    <source>
        <strain evidence="2 3">LB2P30</strain>
    </source>
</reference>
<dbReference type="RefSeq" id="WP_116759718.1">
    <property type="nucleotide sequence ID" value="NZ_QCZH01000001.1"/>
</dbReference>
<evidence type="ECO:0000313" key="2">
    <source>
        <dbReference type="EMBL" id="PWA11438.1"/>
    </source>
</evidence>
<keyword evidence="3" id="KW-1185">Reference proteome</keyword>
<feature type="transmembrane region" description="Helical" evidence="1">
    <location>
        <begin position="35"/>
        <end position="58"/>
    </location>
</feature>
<keyword evidence="1" id="KW-1133">Transmembrane helix</keyword>
<gene>
    <name evidence="2" type="ORF">DB891_01080</name>
</gene>
<sequence length="284" mass="32177">MNDATEDPILYQEPQLISTTQRRGLLQILTDSAHMANLIAGCGFIINIILAFFTYMLYNKTVEANAMSNKAINQSVDANTIAREANNESKRANGINKTLLKFTRESNISSDSLNRESMNLSKQSVSAQLKAMSQDKEQFLTLNRAFLSIDQIRVIDSLKIGKNIQISYRITNPGTYTAELIKSSNVVYISNERKTELENPFFTSNVSGFVTKEIWMTGMAKRLTPLTAFDIEVINNKENQIFFHFDGIYLDQLTGIKKKYSLTIRIDDPINQQYIILESKTNSI</sequence>